<organism evidence="19 20">
    <name type="scientific">Verruconis gallopava</name>
    <dbReference type="NCBI Taxonomy" id="253628"/>
    <lineage>
        <taxon>Eukaryota</taxon>
        <taxon>Fungi</taxon>
        <taxon>Dikarya</taxon>
        <taxon>Ascomycota</taxon>
        <taxon>Pezizomycotina</taxon>
        <taxon>Dothideomycetes</taxon>
        <taxon>Pleosporomycetidae</taxon>
        <taxon>Venturiales</taxon>
        <taxon>Sympoventuriaceae</taxon>
        <taxon>Verruconis</taxon>
    </lineage>
</organism>
<protein>
    <submittedName>
        <fullName evidence="19">Hydroxyethylthiazole kinase</fullName>
    </submittedName>
</protein>
<dbReference type="FunFam" id="3.40.1190.20:FF:000042">
    <property type="entry name" value="Probable thiamine biosynthetic bifunctional enzyme"/>
    <property type="match status" value="1"/>
</dbReference>
<dbReference type="NCBIfam" id="NF006830">
    <property type="entry name" value="PRK09355.1"/>
    <property type="match status" value="1"/>
</dbReference>
<dbReference type="VEuPathDB" id="FungiDB:PV09_08936"/>
<evidence type="ECO:0000256" key="6">
    <source>
        <dbReference type="ARBA" id="ARBA00022679"/>
    </source>
</evidence>
<dbReference type="Gene3D" id="3.40.1190.20">
    <property type="match status" value="1"/>
</dbReference>
<dbReference type="HOGENOM" id="CLU_019943_1_1_1"/>
<evidence type="ECO:0000256" key="9">
    <source>
        <dbReference type="ARBA" id="ARBA00022777"/>
    </source>
</evidence>
<keyword evidence="12" id="KW-0784">Thiamine biosynthesis</keyword>
<keyword evidence="9 19" id="KW-0418">Kinase</keyword>
<dbReference type="CDD" id="cd01170">
    <property type="entry name" value="THZ_kinase"/>
    <property type="match status" value="1"/>
</dbReference>
<dbReference type="InterPro" id="IPR034291">
    <property type="entry name" value="TMP_synthase"/>
</dbReference>
<keyword evidence="8" id="KW-0547">Nucleotide-binding</keyword>
<evidence type="ECO:0000256" key="16">
    <source>
        <dbReference type="ARBA" id="ARBA00061146"/>
    </source>
</evidence>
<keyword evidence="7" id="KW-0479">Metal-binding</keyword>
<dbReference type="Gene3D" id="3.20.20.70">
    <property type="entry name" value="Aldolase class I"/>
    <property type="match status" value="1"/>
</dbReference>
<dbReference type="InParanoid" id="A0A0D1YF59"/>
<dbReference type="InterPro" id="IPR036206">
    <property type="entry name" value="ThiamineP_synth_sf"/>
</dbReference>
<dbReference type="OrthoDB" id="4994at2759"/>
<sequence length="517" mass="53805">MAGSVDYSLYLVTDSTDAILKGRDLPTVVRQAIQGGVTVVQYRDKTSDTGDLIRMAKELHAITKAANVPLLINDRVDVALAIGAEGVHIGQDDMDIETARRLLGSDKIIGVTASSVEETVAAAKAGADYLGLGTVFATPTKENTKSIVGPAGIRDMLAALGDAFPNLKTVCIGGVNAGNAQRVLYQSSCPRRSLDGIAVVSAIVGAEDPAAAAQQLRSLVTTQPPFALRGVTEQLSSHTVAKEVPALVRRVAEVTPLCHNMTNLVVQNFAANVALCVGGSPIMSNNGVEAPDLARHGGSLVINMGTVTPEILANYTQALRAYNAVGGAVLLDPVGAGASSARKDAAHTLLAAGYFDVIKGNYNEIATLAGVSSGAQRGVDASAGPVSISDRAALCRDLARRERNVVVMTGATDVLSDGERTLTVRNGHHYLADITGSGCTLGTTIAAFLAVRSDDRLLAALAALLVYEIAAERASRRPDVKGPGTFVPAFLDELYGIRKDSERGDDSWVGDALVENV</sequence>
<dbReference type="STRING" id="253628.A0A0D1YF59"/>
<keyword evidence="10" id="KW-0067">ATP-binding</keyword>
<dbReference type="GO" id="GO:0000287">
    <property type="term" value="F:magnesium ion binding"/>
    <property type="evidence" value="ECO:0007669"/>
    <property type="project" value="InterPro"/>
</dbReference>
<dbReference type="SUPFAM" id="SSF51391">
    <property type="entry name" value="Thiamin phosphate synthase"/>
    <property type="match status" value="1"/>
</dbReference>
<dbReference type="InterPro" id="IPR013785">
    <property type="entry name" value="Aldolase_TIM"/>
</dbReference>
<evidence type="ECO:0000256" key="10">
    <source>
        <dbReference type="ARBA" id="ARBA00022840"/>
    </source>
</evidence>
<dbReference type="Proteomes" id="UP000053259">
    <property type="component" value="Unassembled WGS sequence"/>
</dbReference>
<dbReference type="GO" id="GO:0009228">
    <property type="term" value="P:thiamine biosynthetic process"/>
    <property type="evidence" value="ECO:0007669"/>
    <property type="project" value="UniProtKB-KW"/>
</dbReference>
<dbReference type="GO" id="GO:0004789">
    <property type="term" value="F:thiamine-phosphate diphosphorylase activity"/>
    <property type="evidence" value="ECO:0007669"/>
    <property type="project" value="UniProtKB-EC"/>
</dbReference>
<dbReference type="NCBIfam" id="TIGR00694">
    <property type="entry name" value="thiM"/>
    <property type="match status" value="1"/>
</dbReference>
<evidence type="ECO:0000256" key="15">
    <source>
        <dbReference type="ARBA" id="ARBA00047883"/>
    </source>
</evidence>
<feature type="domain" description="Thiamine phosphate synthase/TenI" evidence="18">
    <location>
        <begin position="9"/>
        <end position="203"/>
    </location>
</feature>
<accession>A0A0D1YF59</accession>
<dbReference type="Pfam" id="PF02581">
    <property type="entry name" value="TMP-TENI"/>
    <property type="match status" value="1"/>
</dbReference>
<comment type="similarity">
    <text evidence="16">In the C-terminal section; belongs to the Thz kinase family.</text>
</comment>
<evidence type="ECO:0000313" key="20">
    <source>
        <dbReference type="Proteomes" id="UP000053259"/>
    </source>
</evidence>
<evidence type="ECO:0000256" key="4">
    <source>
        <dbReference type="ARBA" id="ARBA00004868"/>
    </source>
</evidence>
<keyword evidence="6" id="KW-0808">Transferase</keyword>
<keyword evidence="20" id="KW-1185">Reference proteome</keyword>
<name>A0A0D1YF59_9PEZI</name>
<evidence type="ECO:0000259" key="18">
    <source>
        <dbReference type="Pfam" id="PF02581"/>
    </source>
</evidence>
<proteinExistence type="inferred from homology"/>
<dbReference type="InterPro" id="IPR022998">
    <property type="entry name" value="ThiamineP_synth_TenI"/>
</dbReference>
<evidence type="ECO:0000256" key="1">
    <source>
        <dbReference type="ARBA" id="ARBA00001771"/>
    </source>
</evidence>
<evidence type="ECO:0000256" key="14">
    <source>
        <dbReference type="ARBA" id="ARBA00047851"/>
    </source>
</evidence>
<dbReference type="HAMAP" id="MF_00228">
    <property type="entry name" value="Thz_kinase"/>
    <property type="match status" value="1"/>
</dbReference>
<comment type="catalytic activity">
    <reaction evidence="15">
        <text>2-[(2R,5Z)-2-carboxy-4-methylthiazol-5(2H)-ylidene]ethyl phosphate + 4-amino-2-methyl-5-(diphosphooxymethyl)pyrimidine + 2 H(+) = thiamine phosphate + CO2 + diphosphate</text>
        <dbReference type="Rhea" id="RHEA:47844"/>
        <dbReference type="ChEBI" id="CHEBI:15378"/>
        <dbReference type="ChEBI" id="CHEBI:16526"/>
        <dbReference type="ChEBI" id="CHEBI:33019"/>
        <dbReference type="ChEBI" id="CHEBI:37575"/>
        <dbReference type="ChEBI" id="CHEBI:57841"/>
        <dbReference type="ChEBI" id="CHEBI:62899"/>
        <dbReference type="EC" id="2.5.1.3"/>
    </reaction>
</comment>
<evidence type="ECO:0000256" key="7">
    <source>
        <dbReference type="ARBA" id="ARBA00022723"/>
    </source>
</evidence>
<dbReference type="GO" id="GO:0005524">
    <property type="term" value="F:ATP binding"/>
    <property type="evidence" value="ECO:0007669"/>
    <property type="project" value="UniProtKB-KW"/>
</dbReference>
<evidence type="ECO:0000313" key="19">
    <source>
        <dbReference type="EMBL" id="KIV99391.1"/>
    </source>
</evidence>
<comment type="catalytic activity">
    <reaction evidence="13">
        <text>4-methyl-5-(2-phosphooxyethyl)-thiazole + 4-amino-2-methyl-5-(diphosphooxymethyl)pyrimidine + H(+) = thiamine phosphate + diphosphate</text>
        <dbReference type="Rhea" id="RHEA:22328"/>
        <dbReference type="ChEBI" id="CHEBI:15378"/>
        <dbReference type="ChEBI" id="CHEBI:33019"/>
        <dbReference type="ChEBI" id="CHEBI:37575"/>
        <dbReference type="ChEBI" id="CHEBI:57841"/>
        <dbReference type="ChEBI" id="CHEBI:58296"/>
        <dbReference type="EC" id="2.5.1.3"/>
    </reaction>
</comment>
<dbReference type="GO" id="GO:0004417">
    <property type="term" value="F:hydroxyethylthiazole kinase activity"/>
    <property type="evidence" value="ECO:0007669"/>
    <property type="project" value="UniProtKB-EC"/>
</dbReference>
<dbReference type="InterPro" id="IPR029056">
    <property type="entry name" value="Ribokinase-like"/>
</dbReference>
<evidence type="ECO:0000256" key="12">
    <source>
        <dbReference type="ARBA" id="ARBA00022977"/>
    </source>
</evidence>
<evidence type="ECO:0000256" key="11">
    <source>
        <dbReference type="ARBA" id="ARBA00022842"/>
    </source>
</evidence>
<dbReference type="UniPathway" id="UPA00060">
    <property type="reaction ID" value="UER00139"/>
</dbReference>
<evidence type="ECO:0000256" key="3">
    <source>
        <dbReference type="ARBA" id="ARBA00003814"/>
    </source>
</evidence>
<keyword evidence="11" id="KW-0460">Magnesium</keyword>
<evidence type="ECO:0000256" key="13">
    <source>
        <dbReference type="ARBA" id="ARBA00047334"/>
    </source>
</evidence>
<dbReference type="RefSeq" id="XP_016209261.1">
    <property type="nucleotide sequence ID" value="XM_016362912.1"/>
</dbReference>
<evidence type="ECO:0000256" key="8">
    <source>
        <dbReference type="ARBA" id="ARBA00022741"/>
    </source>
</evidence>
<dbReference type="SUPFAM" id="SSF53613">
    <property type="entry name" value="Ribokinase-like"/>
    <property type="match status" value="1"/>
</dbReference>
<dbReference type="GeneID" id="27316909"/>
<dbReference type="NCBIfam" id="TIGR00693">
    <property type="entry name" value="thiE"/>
    <property type="match status" value="1"/>
</dbReference>
<dbReference type="HAMAP" id="MF_00097">
    <property type="entry name" value="TMP_synthase"/>
    <property type="match status" value="1"/>
</dbReference>
<dbReference type="EMBL" id="KN847578">
    <property type="protein sequence ID" value="KIV99391.1"/>
    <property type="molecule type" value="Genomic_DNA"/>
</dbReference>
<comment type="pathway">
    <text evidence="4">Cofactor biosynthesis; thiamine diphosphate biosynthesis; 4-methyl-5-(2-phosphoethyl)-thiazole from 5-(2-hydroxyethyl)-4-methylthiazole: step 1/1.</text>
</comment>
<dbReference type="GO" id="GO:0005737">
    <property type="term" value="C:cytoplasm"/>
    <property type="evidence" value="ECO:0007669"/>
    <property type="project" value="TreeGrafter"/>
</dbReference>
<dbReference type="AlphaFoldDB" id="A0A0D1YF59"/>
<dbReference type="FunFam" id="3.20.20.70:FF:000104">
    <property type="entry name" value="Thiamine biosynthetic bifunctional enzyme"/>
    <property type="match status" value="1"/>
</dbReference>
<dbReference type="CDD" id="cd00564">
    <property type="entry name" value="TMP_TenI"/>
    <property type="match status" value="1"/>
</dbReference>
<evidence type="ECO:0000256" key="5">
    <source>
        <dbReference type="ARBA" id="ARBA00005165"/>
    </source>
</evidence>
<comment type="function">
    <text evidence="3">Condenses 4-methyl-5-(beta-hydroxyethyl)thiazole monophosphate (THZ-P) and 2-methyl-4-amino-5-hydroxymethyl pyrimidine pyrophosphate (HMP-PP) to form thiamine monophosphate (TMP).</text>
</comment>
<comment type="cofactor">
    <cofactor evidence="2">
        <name>Mg(2+)</name>
        <dbReference type="ChEBI" id="CHEBI:18420"/>
    </cofactor>
</comment>
<dbReference type="InterPro" id="IPR000417">
    <property type="entry name" value="Hyethyz_kinase"/>
</dbReference>
<comment type="catalytic activity">
    <reaction evidence="1">
        <text>5-(2-hydroxyethyl)-4-methylthiazole + ATP = 4-methyl-5-(2-phosphooxyethyl)-thiazole + ADP + H(+)</text>
        <dbReference type="Rhea" id="RHEA:24212"/>
        <dbReference type="ChEBI" id="CHEBI:15378"/>
        <dbReference type="ChEBI" id="CHEBI:17957"/>
        <dbReference type="ChEBI" id="CHEBI:30616"/>
        <dbReference type="ChEBI" id="CHEBI:58296"/>
        <dbReference type="ChEBI" id="CHEBI:456216"/>
        <dbReference type="EC" id="2.7.1.50"/>
    </reaction>
</comment>
<comment type="similarity">
    <text evidence="17">In the N-terminal section; belongs to the thiamine-phosphate synthase family.</text>
</comment>
<dbReference type="PANTHER" id="PTHR20857:SF23">
    <property type="entry name" value="THIAMINE BIOSYNTHETIC BIFUNCTIONAL ENZYME"/>
    <property type="match status" value="1"/>
</dbReference>
<dbReference type="PANTHER" id="PTHR20857">
    <property type="entry name" value="THIAMINE-PHOSPHATE PYROPHOSPHORYLASE"/>
    <property type="match status" value="1"/>
</dbReference>
<dbReference type="GO" id="GO:0009229">
    <property type="term" value="P:thiamine diphosphate biosynthetic process"/>
    <property type="evidence" value="ECO:0007669"/>
    <property type="project" value="UniProtKB-UniPathway"/>
</dbReference>
<dbReference type="Pfam" id="PF02110">
    <property type="entry name" value="HK"/>
    <property type="match status" value="1"/>
</dbReference>
<reference evidence="19 20" key="1">
    <citation type="submission" date="2015-01" db="EMBL/GenBank/DDBJ databases">
        <title>The Genome Sequence of Ochroconis gallopava CBS43764.</title>
        <authorList>
            <consortium name="The Broad Institute Genomics Platform"/>
            <person name="Cuomo C."/>
            <person name="de Hoog S."/>
            <person name="Gorbushina A."/>
            <person name="Stielow B."/>
            <person name="Teixiera M."/>
            <person name="Abouelleil A."/>
            <person name="Chapman S.B."/>
            <person name="Priest M."/>
            <person name="Young S.K."/>
            <person name="Wortman J."/>
            <person name="Nusbaum C."/>
            <person name="Birren B."/>
        </authorList>
    </citation>
    <scope>NUCLEOTIDE SEQUENCE [LARGE SCALE GENOMIC DNA]</scope>
    <source>
        <strain evidence="19 20">CBS 43764</strain>
    </source>
</reference>
<evidence type="ECO:0000256" key="2">
    <source>
        <dbReference type="ARBA" id="ARBA00001946"/>
    </source>
</evidence>
<gene>
    <name evidence="19" type="ORF">PV09_08936</name>
</gene>
<dbReference type="FunCoup" id="A0A0D1YF59">
    <property type="interactions" value="112"/>
</dbReference>
<dbReference type="PRINTS" id="PR01099">
    <property type="entry name" value="HYETHTZKNASE"/>
</dbReference>
<evidence type="ECO:0000256" key="17">
    <source>
        <dbReference type="ARBA" id="ARBA00061283"/>
    </source>
</evidence>
<comment type="catalytic activity">
    <reaction evidence="14">
        <text>2-(2-carboxy-4-methylthiazol-5-yl)ethyl phosphate + 4-amino-2-methyl-5-(diphosphooxymethyl)pyrimidine + 2 H(+) = thiamine phosphate + CO2 + diphosphate</text>
        <dbReference type="Rhea" id="RHEA:47848"/>
        <dbReference type="ChEBI" id="CHEBI:15378"/>
        <dbReference type="ChEBI" id="CHEBI:16526"/>
        <dbReference type="ChEBI" id="CHEBI:33019"/>
        <dbReference type="ChEBI" id="CHEBI:37575"/>
        <dbReference type="ChEBI" id="CHEBI:57841"/>
        <dbReference type="ChEBI" id="CHEBI:62890"/>
        <dbReference type="EC" id="2.5.1.3"/>
    </reaction>
</comment>
<comment type="pathway">
    <text evidence="5">Cofactor biosynthesis; thiamine diphosphate biosynthesis; thiamine phosphate from 4-amino-2-methyl-5-diphosphomethylpyrimidine and 4-methyl-5-(2-phosphoethyl)-thiazole: step 1/1.</text>
</comment>